<protein>
    <recommendedName>
        <fullName evidence="1">Reverse transcriptase Ty1/copia-type domain-containing protein</fullName>
    </recommendedName>
</protein>
<dbReference type="AlphaFoldDB" id="A0A6L2MH18"/>
<dbReference type="InterPro" id="IPR043502">
    <property type="entry name" value="DNA/RNA_pol_sf"/>
</dbReference>
<evidence type="ECO:0000313" key="2">
    <source>
        <dbReference type="EMBL" id="GEU71485.1"/>
    </source>
</evidence>
<dbReference type="SUPFAM" id="SSF56672">
    <property type="entry name" value="DNA/RNA polymerases"/>
    <property type="match status" value="1"/>
</dbReference>
<accession>A0A6L2MH18</accession>
<reference evidence="2" key="1">
    <citation type="journal article" date="2019" name="Sci. Rep.">
        <title>Draft genome of Tanacetum cinerariifolium, the natural source of mosquito coil.</title>
        <authorList>
            <person name="Yamashiro T."/>
            <person name="Shiraishi A."/>
            <person name="Satake H."/>
            <person name="Nakayama K."/>
        </authorList>
    </citation>
    <scope>NUCLEOTIDE SEQUENCE</scope>
</reference>
<dbReference type="PANTHER" id="PTHR11439:SF524">
    <property type="entry name" value="RNA-DIRECTED DNA POLYMERASE, PROTEIN KINASE RLK-PELLE-DLSV FAMILY"/>
    <property type="match status" value="1"/>
</dbReference>
<dbReference type="InterPro" id="IPR013103">
    <property type="entry name" value="RVT_2"/>
</dbReference>
<dbReference type="PANTHER" id="PTHR11439">
    <property type="entry name" value="GAG-POL-RELATED RETROTRANSPOSON"/>
    <property type="match status" value="1"/>
</dbReference>
<comment type="caution">
    <text evidence="2">The sequence shown here is derived from an EMBL/GenBank/DDBJ whole genome shotgun (WGS) entry which is preliminary data.</text>
</comment>
<organism evidence="2">
    <name type="scientific">Tanacetum cinerariifolium</name>
    <name type="common">Dalmatian daisy</name>
    <name type="synonym">Chrysanthemum cinerariifolium</name>
    <dbReference type="NCBI Taxonomy" id="118510"/>
    <lineage>
        <taxon>Eukaryota</taxon>
        <taxon>Viridiplantae</taxon>
        <taxon>Streptophyta</taxon>
        <taxon>Embryophyta</taxon>
        <taxon>Tracheophyta</taxon>
        <taxon>Spermatophyta</taxon>
        <taxon>Magnoliopsida</taxon>
        <taxon>eudicotyledons</taxon>
        <taxon>Gunneridae</taxon>
        <taxon>Pentapetalae</taxon>
        <taxon>asterids</taxon>
        <taxon>campanulids</taxon>
        <taxon>Asterales</taxon>
        <taxon>Asteraceae</taxon>
        <taxon>Asteroideae</taxon>
        <taxon>Anthemideae</taxon>
        <taxon>Anthemidinae</taxon>
        <taxon>Tanacetum</taxon>
    </lineage>
</organism>
<dbReference type="EMBL" id="BKCJ010006313">
    <property type="protein sequence ID" value="GEU71485.1"/>
    <property type="molecule type" value="Genomic_DNA"/>
</dbReference>
<dbReference type="Pfam" id="PF07727">
    <property type="entry name" value="RVT_2"/>
    <property type="match status" value="1"/>
</dbReference>
<name>A0A6L2MH18_TANCI</name>
<dbReference type="CDD" id="cd09272">
    <property type="entry name" value="RNase_HI_RT_Ty1"/>
    <property type="match status" value="1"/>
</dbReference>
<feature type="domain" description="Reverse transcriptase Ty1/copia-type" evidence="1">
    <location>
        <begin position="469"/>
        <end position="543"/>
    </location>
</feature>
<gene>
    <name evidence="2" type="ORF">Tci_043463</name>
</gene>
<evidence type="ECO:0000259" key="1">
    <source>
        <dbReference type="Pfam" id="PF07727"/>
    </source>
</evidence>
<sequence>MTGSKFITFTISLSDKLSLEARVNEEDVVHYALEGLPKTYNQVCGYMHWKDTFTDLKAVRSLLIAEDMRFKSKVLAFPVDSSSPMVLMAEASTNSRSFTSQGRGTSANMTNEILTKLLAQLGHLGMNVAMSNNDTYVTLPNHATGTPTVTGPNIASNIPTTPHAFYASPGTSLGPNFTPPLGFPPLAQAHLTPLAVGPVHTTMGPINYVSQAMQPTGSLVMGLVPSSGMVNTSGQATLLPQAFTTGTLHNPTLVHGIWIQVGDGHSIPVTNTGHNILSTPLKSLRLNNHRDLYPVTTPSSIPSAFLVSQQMWHQRLGHLGGDVMRRLISNNVISPHSPTTAGTAQQTPTHITAQSTSAQSAPNITHPLIIPDQPVNPNPISVHFMVIRFRVESKKPTQRLNFHVSSVSPLPKTYRDAFHDSNWQNATRDDYNALIKNSTRSLVPRSPDANVVRCMWLFRHKFLADVKPGTIRMVLSLAVSRHWPIHQLDVKNAFLHVDLTETVYMHQPPGFRDSTHYDYVCLLQRSLYGPKQAPRAWFQQFASYITREFAMRDLGPLNYFLGVSVTRDSSDLFLSQQKYAVEILEKAYMLNCNPSRTPVDTESELGVGGDPVSDPTLYRSLADSLRYLTFTRPDIFYAVQQVCLHMHDPPEPRLSALKRILRYVHEAEYRGVANVVTETCWLRNLLRELHTPLSSATLVYCDSVNDVYLSCNPVQHQRTKHIEIDIHFVRDLVATGHVCVLHVPSRYQFTIFSQKGYLQHYLKSFDPV</sequence>
<proteinExistence type="predicted"/>